<feature type="compositionally biased region" description="Basic and acidic residues" evidence="1">
    <location>
        <begin position="115"/>
        <end position="131"/>
    </location>
</feature>
<accession>A0A6L2JRF8</accession>
<name>A0A6L2JRF8_TANCI</name>
<feature type="region of interest" description="Disordered" evidence="1">
    <location>
        <begin position="86"/>
        <end position="153"/>
    </location>
</feature>
<evidence type="ECO:0000313" key="2">
    <source>
        <dbReference type="EMBL" id="GEU38214.1"/>
    </source>
</evidence>
<dbReference type="AlphaFoldDB" id="A0A6L2JRF8"/>
<reference evidence="2" key="1">
    <citation type="journal article" date="2019" name="Sci. Rep.">
        <title>Draft genome of Tanacetum cinerariifolium, the natural source of mosquito coil.</title>
        <authorList>
            <person name="Yamashiro T."/>
            <person name="Shiraishi A."/>
            <person name="Satake H."/>
            <person name="Nakayama K."/>
        </authorList>
    </citation>
    <scope>NUCLEOTIDE SEQUENCE</scope>
</reference>
<gene>
    <name evidence="2" type="ORF">Tci_010192</name>
</gene>
<protein>
    <submittedName>
        <fullName evidence="2">Uncharacterized protein</fullName>
    </submittedName>
</protein>
<feature type="compositionally biased region" description="Acidic residues" evidence="1">
    <location>
        <begin position="90"/>
        <end position="101"/>
    </location>
</feature>
<evidence type="ECO:0000256" key="1">
    <source>
        <dbReference type="SAM" id="MobiDB-lite"/>
    </source>
</evidence>
<feature type="compositionally biased region" description="Basic residues" evidence="1">
    <location>
        <begin position="143"/>
        <end position="153"/>
    </location>
</feature>
<organism evidence="2">
    <name type="scientific">Tanacetum cinerariifolium</name>
    <name type="common">Dalmatian daisy</name>
    <name type="synonym">Chrysanthemum cinerariifolium</name>
    <dbReference type="NCBI Taxonomy" id="118510"/>
    <lineage>
        <taxon>Eukaryota</taxon>
        <taxon>Viridiplantae</taxon>
        <taxon>Streptophyta</taxon>
        <taxon>Embryophyta</taxon>
        <taxon>Tracheophyta</taxon>
        <taxon>Spermatophyta</taxon>
        <taxon>Magnoliopsida</taxon>
        <taxon>eudicotyledons</taxon>
        <taxon>Gunneridae</taxon>
        <taxon>Pentapetalae</taxon>
        <taxon>asterids</taxon>
        <taxon>campanulids</taxon>
        <taxon>Asterales</taxon>
        <taxon>Asteraceae</taxon>
        <taxon>Asteroideae</taxon>
        <taxon>Anthemideae</taxon>
        <taxon>Anthemidinae</taxon>
        <taxon>Tanacetum</taxon>
    </lineage>
</organism>
<comment type="caution">
    <text evidence="2">The sequence shown here is derived from an EMBL/GenBank/DDBJ whole genome shotgun (WGS) entry which is preliminary data.</text>
</comment>
<dbReference type="EMBL" id="BKCJ010001025">
    <property type="protein sequence ID" value="GEU38214.1"/>
    <property type="molecule type" value="Genomic_DNA"/>
</dbReference>
<proteinExistence type="predicted"/>
<sequence length="153" mass="17241">MRALNVGSLQMMKKKDIPPVLVSGSSENTKSTRFENQKAMVITSVKREQKSKKQVGSSSLRRSEIEKERDSMLFGLRHCLNLKKYKLNQSDEEEDSEDEDGTSTLEAKTSSNGDGGKEMVDRDKGVGKCSDEADGQSVQGYRARAKKRFWRED</sequence>
<feature type="compositionally biased region" description="Polar residues" evidence="1">
    <location>
        <begin position="102"/>
        <end position="112"/>
    </location>
</feature>
<feature type="region of interest" description="Disordered" evidence="1">
    <location>
        <begin position="19"/>
        <end position="66"/>
    </location>
</feature>